<dbReference type="Gene3D" id="2.10.230.10">
    <property type="entry name" value="Heat shock protein DnaJ, cysteine-rich domain"/>
    <property type="match status" value="1"/>
</dbReference>
<dbReference type="PROSITE" id="PS51188">
    <property type="entry name" value="ZF_CR"/>
    <property type="match status" value="1"/>
</dbReference>
<dbReference type="GO" id="GO:0005524">
    <property type="term" value="F:ATP binding"/>
    <property type="evidence" value="ECO:0007669"/>
    <property type="project" value="InterPro"/>
</dbReference>
<dbReference type="FunCoup" id="C4R2Z2">
    <property type="interactions" value="1244"/>
</dbReference>
<feature type="domain" description="CR-type" evidence="9">
    <location>
        <begin position="126"/>
        <end position="207"/>
    </location>
</feature>
<dbReference type="GO" id="GO:0045047">
    <property type="term" value="P:protein targeting to ER"/>
    <property type="evidence" value="ECO:0007669"/>
    <property type="project" value="EnsemblFungi"/>
</dbReference>
<keyword evidence="3 6" id="KW-0863">Zinc-finger</keyword>
<keyword evidence="11" id="KW-1185">Reference proteome</keyword>
<dbReference type="GO" id="GO:0006626">
    <property type="term" value="P:protein targeting to mitochondrion"/>
    <property type="evidence" value="ECO:0007669"/>
    <property type="project" value="EnsemblFungi"/>
</dbReference>
<dbReference type="InterPro" id="IPR018253">
    <property type="entry name" value="DnaJ_domain_CS"/>
</dbReference>
<dbReference type="InParanoid" id="C4R2Z2"/>
<protein>
    <submittedName>
        <fullName evidence="10">Protein chaperone involved in regulation of the HSP90 and HSP70 functions</fullName>
    </submittedName>
</protein>
<dbReference type="CDD" id="cd10747">
    <property type="entry name" value="DnaJ_C"/>
    <property type="match status" value="1"/>
</dbReference>
<evidence type="ECO:0000256" key="4">
    <source>
        <dbReference type="ARBA" id="ARBA00022833"/>
    </source>
</evidence>
<keyword evidence="5" id="KW-0143">Chaperone</keyword>
<dbReference type="CDD" id="cd06257">
    <property type="entry name" value="DnaJ"/>
    <property type="match status" value="1"/>
</dbReference>
<evidence type="ECO:0000256" key="1">
    <source>
        <dbReference type="ARBA" id="ARBA00022723"/>
    </source>
</evidence>
<dbReference type="GeneID" id="8199171"/>
<dbReference type="CDD" id="cd10719">
    <property type="entry name" value="DnaJ_zf"/>
    <property type="match status" value="1"/>
</dbReference>
<dbReference type="FunFam" id="2.10.230.10:FF:000001">
    <property type="entry name" value="DnaJ subfamily A member 2"/>
    <property type="match status" value="1"/>
</dbReference>
<dbReference type="Gene3D" id="2.60.260.20">
    <property type="entry name" value="Urease metallochaperone UreE, N-terminal domain"/>
    <property type="match status" value="2"/>
</dbReference>
<dbReference type="GO" id="GO:0008270">
    <property type="term" value="F:zinc ion binding"/>
    <property type="evidence" value="ECO:0007669"/>
    <property type="project" value="UniProtKB-KW"/>
</dbReference>
<dbReference type="InterPro" id="IPR008971">
    <property type="entry name" value="HSP40/DnaJ_pept-bd"/>
</dbReference>
<dbReference type="GO" id="GO:0140455">
    <property type="term" value="P:cytoplasm protein quality control"/>
    <property type="evidence" value="ECO:0007669"/>
    <property type="project" value="EnsemblFungi"/>
</dbReference>
<dbReference type="InterPro" id="IPR036410">
    <property type="entry name" value="HSP_DnaJ_Cys-rich_dom_sf"/>
</dbReference>
<dbReference type="PROSITE" id="PS50076">
    <property type="entry name" value="DNAJ_2"/>
    <property type="match status" value="1"/>
</dbReference>
<dbReference type="STRING" id="644223.C4R2Z2"/>
<dbReference type="GO" id="GO:0072380">
    <property type="term" value="C:TRC complex"/>
    <property type="evidence" value="ECO:0007669"/>
    <property type="project" value="EnsemblFungi"/>
</dbReference>
<gene>
    <name evidence="10" type="ordered locus">PAS_chr2-2_0066</name>
</gene>
<keyword evidence="1 6" id="KW-0479">Metal-binding</keyword>
<dbReference type="GO" id="GO:0035719">
    <property type="term" value="P:tRNA import into nucleus"/>
    <property type="evidence" value="ECO:0007669"/>
    <property type="project" value="EnsemblFungi"/>
</dbReference>
<dbReference type="FunFam" id="1.10.287.110:FF:000048">
    <property type="entry name" value="DnaJ family protein"/>
    <property type="match status" value="1"/>
</dbReference>
<feature type="compositionally biased region" description="Low complexity" evidence="7">
    <location>
        <begin position="366"/>
        <end position="377"/>
    </location>
</feature>
<dbReference type="SMR" id="C4R2Z2"/>
<dbReference type="GO" id="GO:0001671">
    <property type="term" value="F:ATPase activator activity"/>
    <property type="evidence" value="ECO:0007669"/>
    <property type="project" value="EnsemblFungi"/>
</dbReference>
<feature type="region of interest" description="Disordered" evidence="7">
    <location>
        <begin position="365"/>
        <end position="402"/>
    </location>
</feature>
<evidence type="ECO:0000313" key="11">
    <source>
        <dbReference type="Proteomes" id="UP000000314"/>
    </source>
</evidence>
<dbReference type="GO" id="GO:0048471">
    <property type="term" value="C:perinuclear region of cytoplasm"/>
    <property type="evidence" value="ECO:0007669"/>
    <property type="project" value="EnsemblFungi"/>
</dbReference>
<dbReference type="InterPro" id="IPR012724">
    <property type="entry name" value="DnaJ"/>
</dbReference>
<dbReference type="GO" id="GO:0009267">
    <property type="term" value="P:cellular response to starvation"/>
    <property type="evidence" value="ECO:0007669"/>
    <property type="project" value="EnsemblFungi"/>
</dbReference>
<dbReference type="SUPFAM" id="SSF46565">
    <property type="entry name" value="Chaperone J-domain"/>
    <property type="match status" value="1"/>
</dbReference>
<evidence type="ECO:0000259" key="9">
    <source>
        <dbReference type="PROSITE" id="PS51188"/>
    </source>
</evidence>
<organism evidence="10 11">
    <name type="scientific">Komagataella phaffii (strain GS115 / ATCC 20864)</name>
    <name type="common">Yeast</name>
    <name type="synonym">Pichia pastoris</name>
    <dbReference type="NCBI Taxonomy" id="644223"/>
    <lineage>
        <taxon>Eukaryota</taxon>
        <taxon>Fungi</taxon>
        <taxon>Dikarya</taxon>
        <taxon>Ascomycota</taxon>
        <taxon>Saccharomycotina</taxon>
        <taxon>Pichiomycetes</taxon>
        <taxon>Pichiales</taxon>
        <taxon>Pichiaceae</taxon>
        <taxon>Komagataella</taxon>
    </lineage>
</organism>
<dbReference type="InterPro" id="IPR001305">
    <property type="entry name" value="HSP_DnaJ_Cys-rich_dom"/>
</dbReference>
<feature type="zinc finger region" description="CR-type" evidence="6">
    <location>
        <begin position="126"/>
        <end position="207"/>
    </location>
</feature>
<dbReference type="SUPFAM" id="SSF49493">
    <property type="entry name" value="HSP40/DnaJ peptide-binding domain"/>
    <property type="match status" value="2"/>
</dbReference>
<dbReference type="InterPro" id="IPR044713">
    <property type="entry name" value="DNJA1/2-like"/>
</dbReference>
<dbReference type="HOGENOM" id="CLU_017633_10_0_1"/>
<dbReference type="AlphaFoldDB" id="C4R2Z2"/>
<dbReference type="Gene3D" id="1.10.287.110">
    <property type="entry name" value="DnaJ domain"/>
    <property type="match status" value="1"/>
</dbReference>
<dbReference type="GO" id="GO:0042026">
    <property type="term" value="P:protein refolding"/>
    <property type="evidence" value="ECO:0007669"/>
    <property type="project" value="EnsemblFungi"/>
</dbReference>
<dbReference type="GO" id="GO:0051131">
    <property type="term" value="P:chaperone-mediated protein complex assembly"/>
    <property type="evidence" value="ECO:0007669"/>
    <property type="project" value="EnsemblFungi"/>
</dbReference>
<dbReference type="OMA" id="RVCPTCV"/>
<dbReference type="Pfam" id="PF00226">
    <property type="entry name" value="DnaJ"/>
    <property type="match status" value="1"/>
</dbReference>
<dbReference type="Proteomes" id="UP000000314">
    <property type="component" value="Chromosome 2"/>
</dbReference>
<evidence type="ECO:0000256" key="5">
    <source>
        <dbReference type="ARBA" id="ARBA00023186"/>
    </source>
</evidence>
<dbReference type="Pfam" id="PF01556">
    <property type="entry name" value="DnaJ_C"/>
    <property type="match status" value="1"/>
</dbReference>
<accession>C4R2Z2</accession>
<keyword evidence="2" id="KW-0677">Repeat</keyword>
<evidence type="ECO:0000256" key="7">
    <source>
        <dbReference type="SAM" id="MobiDB-lite"/>
    </source>
</evidence>
<evidence type="ECO:0000256" key="3">
    <source>
        <dbReference type="ARBA" id="ARBA00022771"/>
    </source>
</evidence>
<dbReference type="Pfam" id="PF00684">
    <property type="entry name" value="DnaJ_CXXCXGXG"/>
    <property type="match status" value="1"/>
</dbReference>
<dbReference type="RefSeq" id="XP_002492146.1">
    <property type="nucleotide sequence ID" value="XM_002492101.1"/>
</dbReference>
<evidence type="ECO:0000256" key="2">
    <source>
        <dbReference type="ARBA" id="ARBA00022737"/>
    </source>
</evidence>
<evidence type="ECO:0000313" key="10">
    <source>
        <dbReference type="EMBL" id="CAY69866.1"/>
    </source>
</evidence>
<dbReference type="InterPro" id="IPR002939">
    <property type="entry name" value="DnaJ_C"/>
</dbReference>
<evidence type="ECO:0000259" key="8">
    <source>
        <dbReference type="PROSITE" id="PS50076"/>
    </source>
</evidence>
<dbReference type="PRINTS" id="PR00625">
    <property type="entry name" value="JDOMAIN"/>
</dbReference>
<dbReference type="HAMAP" id="MF_01152">
    <property type="entry name" value="DnaJ"/>
    <property type="match status" value="1"/>
</dbReference>
<dbReference type="SMART" id="SM00271">
    <property type="entry name" value="DnaJ"/>
    <property type="match status" value="1"/>
</dbReference>
<dbReference type="GO" id="GO:0034605">
    <property type="term" value="P:cellular response to heat"/>
    <property type="evidence" value="ECO:0007669"/>
    <property type="project" value="EnsemblFungi"/>
</dbReference>
<dbReference type="InterPro" id="IPR001623">
    <property type="entry name" value="DnaJ_domain"/>
</dbReference>
<evidence type="ECO:0000256" key="6">
    <source>
        <dbReference type="PROSITE-ProRule" id="PRU00546"/>
    </source>
</evidence>
<keyword evidence="4 6" id="KW-0862">Zinc</keyword>
<dbReference type="GO" id="GO:0006511">
    <property type="term" value="P:ubiquitin-dependent protein catabolic process"/>
    <property type="evidence" value="ECO:0007669"/>
    <property type="project" value="EnsemblFungi"/>
</dbReference>
<feature type="domain" description="J" evidence="8">
    <location>
        <begin position="6"/>
        <end position="70"/>
    </location>
</feature>
<dbReference type="GO" id="GO:0036503">
    <property type="term" value="P:ERAD pathway"/>
    <property type="evidence" value="ECO:0007669"/>
    <property type="project" value="EnsemblFungi"/>
</dbReference>
<dbReference type="KEGG" id="ppa:PAS_chr2-2_0066"/>
<dbReference type="GO" id="GO:0140453">
    <property type="term" value="C:protein aggregate center"/>
    <property type="evidence" value="ECO:0007669"/>
    <property type="project" value="EnsemblFungi"/>
</dbReference>
<dbReference type="GO" id="GO:0140602">
    <property type="term" value="C:nucleolar peripheral inclusion body"/>
    <property type="evidence" value="ECO:0007669"/>
    <property type="project" value="EnsemblFungi"/>
</dbReference>
<dbReference type="eggNOG" id="KOG0712">
    <property type="taxonomic scope" value="Eukaryota"/>
</dbReference>
<dbReference type="EMBL" id="FN392320">
    <property type="protein sequence ID" value="CAY69866.1"/>
    <property type="molecule type" value="Genomic_DNA"/>
</dbReference>
<name>C4R2Z2_KOMPG</name>
<dbReference type="FunFam" id="2.60.260.20:FF:000036">
    <property type="entry name" value="Type I HSP40 co-chaperone"/>
    <property type="match status" value="1"/>
</dbReference>
<dbReference type="OrthoDB" id="550424at2759"/>
<dbReference type="SUPFAM" id="SSF57938">
    <property type="entry name" value="DnaJ/Hsp40 cysteine-rich domain"/>
    <property type="match status" value="1"/>
</dbReference>
<dbReference type="GO" id="GO:0006458">
    <property type="term" value="P:'de novo' protein folding"/>
    <property type="evidence" value="ECO:0007669"/>
    <property type="project" value="EnsemblFungi"/>
</dbReference>
<dbReference type="GO" id="GO:0030544">
    <property type="term" value="F:Hsp70 protein binding"/>
    <property type="evidence" value="ECO:0007669"/>
    <property type="project" value="InterPro"/>
</dbReference>
<dbReference type="PROSITE" id="PS00636">
    <property type="entry name" value="DNAJ_1"/>
    <property type="match status" value="1"/>
</dbReference>
<reference evidence="10 11" key="1">
    <citation type="journal article" date="2009" name="Nat. Biotechnol.">
        <title>Genome sequence of the recombinant protein production host Pichia pastoris.</title>
        <authorList>
            <person name="De Schutter K."/>
            <person name="Lin Y.C."/>
            <person name="Tiels P."/>
            <person name="Van Hecke A."/>
            <person name="Glinka S."/>
            <person name="Weber-Lehmann J."/>
            <person name="Rouze P."/>
            <person name="Van de Peer Y."/>
            <person name="Callewaert N."/>
        </authorList>
    </citation>
    <scope>NUCLEOTIDE SEQUENCE [LARGE SCALE GENOMIC DNA]</scope>
    <source>
        <strain evidence="11">GS115 / ATCC 20864</strain>
    </source>
</reference>
<dbReference type="InterPro" id="IPR036869">
    <property type="entry name" value="J_dom_sf"/>
</dbReference>
<dbReference type="GO" id="GO:0051082">
    <property type="term" value="F:unfolded protein binding"/>
    <property type="evidence" value="ECO:0007669"/>
    <property type="project" value="EnsemblFungi"/>
</dbReference>
<sequence>MVRETKLYDILGVSPDATDAQLKKAYRVGALKNHPDKNPSPEAAETFKGMSHAYEVLSDPQKREIYDQYGEEGLNGGGAGPGGMGEDIFSQFFGGMFPGGGQPTGPQRGKDIKHSISCTLEELYKGRTAKLALNKTVLCKECDGKGGKNVKKCSACNGQGLRFVTRQIGPMIQRAQVRCDVCNGEGDIISGADRCKACSGKKITNERKILEVNIERGMRHGQKVVFSGESDQAPDVIPGDVIFVVDEKPHKDFSRKGDDLYYEAKIDLLTALAGGELAIKHISGEYLKITIIPGEVISPGSVKVIVGKGMPVRKSSSYGNLYVKFEIDFPPKNFTTAENLQLLEQVLPARTPVSIPADAEVDEVVLADVDPTQQQRQGGRGGQSYDSDDEEQGGQGVQCASQ</sequence>
<proteinExistence type="inferred from homology"/>
<dbReference type="PANTHER" id="PTHR43888">
    <property type="entry name" value="DNAJ-LIKE-2, ISOFORM A-RELATED"/>
    <property type="match status" value="1"/>
</dbReference>
<dbReference type="GO" id="GO:0140454">
    <property type="term" value="P:protein aggregate center assembly"/>
    <property type="evidence" value="ECO:0007669"/>
    <property type="project" value="EnsemblFungi"/>
</dbReference>